<dbReference type="SMART" id="SM00220">
    <property type="entry name" value="S_TKc"/>
    <property type="match status" value="1"/>
</dbReference>
<feature type="domain" description="Protein kinase" evidence="1">
    <location>
        <begin position="14"/>
        <end position="329"/>
    </location>
</feature>
<organism evidence="2 3">
    <name type="scientific">Amniculicola lignicola CBS 123094</name>
    <dbReference type="NCBI Taxonomy" id="1392246"/>
    <lineage>
        <taxon>Eukaryota</taxon>
        <taxon>Fungi</taxon>
        <taxon>Dikarya</taxon>
        <taxon>Ascomycota</taxon>
        <taxon>Pezizomycotina</taxon>
        <taxon>Dothideomycetes</taxon>
        <taxon>Pleosporomycetidae</taxon>
        <taxon>Pleosporales</taxon>
        <taxon>Amniculicolaceae</taxon>
        <taxon>Amniculicola</taxon>
    </lineage>
</organism>
<dbReference type="AlphaFoldDB" id="A0A6A5WJ77"/>
<dbReference type="InterPro" id="IPR011009">
    <property type="entry name" value="Kinase-like_dom_sf"/>
</dbReference>
<dbReference type="InterPro" id="IPR000719">
    <property type="entry name" value="Prot_kinase_dom"/>
</dbReference>
<accession>A0A6A5WJ77</accession>
<sequence>MDRDNSVTKVPSGYIQLATAGRGSAGVVFYCLPRSSVRSLHAPETTLLPPKHSVAKELRTQLVAVKIGHSKLFKEVTSREVNVLQRLKGFNAYGKEGGRFAQLLDYEIVDDSLGHCSWLAVEAIYPSIQLEMLLYGHGRSFPREFTAHLFLQLGEALRFLHKELQVTHGDFQYNNLLVDLSSRHASGFFNLVVHDFSMSRELTVDEEVAINNHDYQLPYSDMFAFYSKTFDIMDDGWLKVNPVGDNIERAILFGSTLTCNDINEIWKRYESAARALRDTREEHVVESVERVALKALAESGRDCITDEMLLGALSNNGIDAKNNLNETEE</sequence>
<evidence type="ECO:0000313" key="2">
    <source>
        <dbReference type="EMBL" id="KAF2000859.1"/>
    </source>
</evidence>
<name>A0A6A5WJ77_9PLEO</name>
<dbReference type="EMBL" id="ML977586">
    <property type="protein sequence ID" value="KAF2000859.1"/>
    <property type="molecule type" value="Genomic_DNA"/>
</dbReference>
<gene>
    <name evidence="2" type="ORF">P154DRAFT_534307</name>
</gene>
<dbReference type="OrthoDB" id="3795368at2759"/>
<keyword evidence="3" id="KW-1185">Reference proteome</keyword>
<dbReference type="Gene3D" id="1.10.510.10">
    <property type="entry name" value="Transferase(Phosphotransferase) domain 1"/>
    <property type="match status" value="1"/>
</dbReference>
<dbReference type="PROSITE" id="PS50011">
    <property type="entry name" value="PROTEIN_KINASE_DOM"/>
    <property type="match status" value="1"/>
</dbReference>
<dbReference type="Proteomes" id="UP000799779">
    <property type="component" value="Unassembled WGS sequence"/>
</dbReference>
<protein>
    <recommendedName>
        <fullName evidence="1">Protein kinase domain-containing protein</fullName>
    </recommendedName>
</protein>
<evidence type="ECO:0000313" key="3">
    <source>
        <dbReference type="Proteomes" id="UP000799779"/>
    </source>
</evidence>
<dbReference type="Gene3D" id="3.30.200.20">
    <property type="entry name" value="Phosphorylase Kinase, domain 1"/>
    <property type="match status" value="1"/>
</dbReference>
<dbReference type="SUPFAM" id="SSF56112">
    <property type="entry name" value="Protein kinase-like (PK-like)"/>
    <property type="match status" value="1"/>
</dbReference>
<reference evidence="2" key="1">
    <citation type="journal article" date="2020" name="Stud. Mycol.">
        <title>101 Dothideomycetes genomes: a test case for predicting lifestyles and emergence of pathogens.</title>
        <authorList>
            <person name="Haridas S."/>
            <person name="Albert R."/>
            <person name="Binder M."/>
            <person name="Bloem J."/>
            <person name="Labutti K."/>
            <person name="Salamov A."/>
            <person name="Andreopoulos B."/>
            <person name="Baker S."/>
            <person name="Barry K."/>
            <person name="Bills G."/>
            <person name="Bluhm B."/>
            <person name="Cannon C."/>
            <person name="Castanera R."/>
            <person name="Culley D."/>
            <person name="Daum C."/>
            <person name="Ezra D."/>
            <person name="Gonzalez J."/>
            <person name="Henrissat B."/>
            <person name="Kuo A."/>
            <person name="Liang C."/>
            <person name="Lipzen A."/>
            <person name="Lutzoni F."/>
            <person name="Magnuson J."/>
            <person name="Mondo S."/>
            <person name="Nolan M."/>
            <person name="Ohm R."/>
            <person name="Pangilinan J."/>
            <person name="Park H.-J."/>
            <person name="Ramirez L."/>
            <person name="Alfaro M."/>
            <person name="Sun H."/>
            <person name="Tritt A."/>
            <person name="Yoshinaga Y."/>
            <person name="Zwiers L.-H."/>
            <person name="Turgeon B."/>
            <person name="Goodwin S."/>
            <person name="Spatafora J."/>
            <person name="Crous P."/>
            <person name="Grigoriev I."/>
        </authorList>
    </citation>
    <scope>NUCLEOTIDE SEQUENCE</scope>
    <source>
        <strain evidence="2">CBS 123094</strain>
    </source>
</reference>
<dbReference type="GO" id="GO:0005524">
    <property type="term" value="F:ATP binding"/>
    <property type="evidence" value="ECO:0007669"/>
    <property type="project" value="InterPro"/>
</dbReference>
<proteinExistence type="predicted"/>
<evidence type="ECO:0000259" key="1">
    <source>
        <dbReference type="PROSITE" id="PS50011"/>
    </source>
</evidence>
<dbReference type="GO" id="GO:0004672">
    <property type="term" value="F:protein kinase activity"/>
    <property type="evidence" value="ECO:0007669"/>
    <property type="project" value="InterPro"/>
</dbReference>